<dbReference type="GeneID" id="92179705"/>
<dbReference type="EMBL" id="JBCAWK010000004">
    <property type="protein sequence ID" value="KAK8861624.1"/>
    <property type="molecule type" value="Genomic_DNA"/>
</dbReference>
<dbReference type="GO" id="GO:0031380">
    <property type="term" value="C:nuclear RNA-directed RNA polymerase complex"/>
    <property type="evidence" value="ECO:0007669"/>
    <property type="project" value="TreeGrafter"/>
</dbReference>
<comment type="catalytic activity">
    <reaction evidence="1">
        <text>RNA(n) + a ribonucleoside 5'-triphosphate = RNA(n+1) + diphosphate</text>
        <dbReference type="Rhea" id="RHEA:21248"/>
        <dbReference type="Rhea" id="RHEA-COMP:14527"/>
        <dbReference type="Rhea" id="RHEA-COMP:17342"/>
        <dbReference type="ChEBI" id="CHEBI:33019"/>
        <dbReference type="ChEBI" id="CHEBI:61557"/>
        <dbReference type="ChEBI" id="CHEBI:140395"/>
        <dbReference type="EC" id="2.7.7.48"/>
    </reaction>
</comment>
<evidence type="ECO:0000256" key="1">
    <source>
        <dbReference type="RuleBase" id="RU363098"/>
    </source>
</evidence>
<dbReference type="GO" id="GO:0003968">
    <property type="term" value="F:RNA-directed RNA polymerase activity"/>
    <property type="evidence" value="ECO:0007669"/>
    <property type="project" value="UniProtKB-KW"/>
</dbReference>
<evidence type="ECO:0000256" key="2">
    <source>
        <dbReference type="SAM" id="MobiDB-lite"/>
    </source>
</evidence>
<feature type="region of interest" description="Disordered" evidence="2">
    <location>
        <begin position="431"/>
        <end position="459"/>
    </location>
</feature>
<keyword evidence="5" id="KW-1185">Reference proteome</keyword>
<dbReference type="InterPro" id="IPR007855">
    <property type="entry name" value="RDRP"/>
</dbReference>
<feature type="compositionally biased region" description="Basic and acidic residues" evidence="2">
    <location>
        <begin position="133"/>
        <end position="148"/>
    </location>
</feature>
<gene>
    <name evidence="4" type="ORF">IAR55_002447</name>
</gene>
<dbReference type="KEGG" id="kne:92179705"/>
<comment type="caution">
    <text evidence="4">The sequence shown here is derived from an EMBL/GenBank/DDBJ whole genome shotgun (WGS) entry which is preliminary data.</text>
</comment>
<keyword evidence="1" id="KW-0548">Nucleotidyltransferase</keyword>
<organism evidence="4 5">
    <name type="scientific">Kwoniella newhampshirensis</name>
    <dbReference type="NCBI Taxonomy" id="1651941"/>
    <lineage>
        <taxon>Eukaryota</taxon>
        <taxon>Fungi</taxon>
        <taxon>Dikarya</taxon>
        <taxon>Basidiomycota</taxon>
        <taxon>Agaricomycotina</taxon>
        <taxon>Tremellomycetes</taxon>
        <taxon>Tremellales</taxon>
        <taxon>Cryptococcaceae</taxon>
        <taxon>Kwoniella</taxon>
    </lineage>
</organism>
<dbReference type="EC" id="2.7.7.48" evidence="1"/>
<dbReference type="GO" id="GO:0030422">
    <property type="term" value="P:siRNA processing"/>
    <property type="evidence" value="ECO:0007669"/>
    <property type="project" value="TreeGrafter"/>
</dbReference>
<dbReference type="PANTHER" id="PTHR23079">
    <property type="entry name" value="RNA-DEPENDENT RNA POLYMERASE"/>
    <property type="match status" value="1"/>
</dbReference>
<reference evidence="4 5" key="1">
    <citation type="journal article" date="2024" name="bioRxiv">
        <title>Comparative genomics of Cryptococcus and Kwoniella reveals pathogenesis evolution and contrasting karyotype dynamics via intercentromeric recombination or chromosome fusion.</title>
        <authorList>
            <person name="Coelho M.A."/>
            <person name="David-Palma M."/>
            <person name="Shea T."/>
            <person name="Bowers K."/>
            <person name="McGinley-Smith S."/>
            <person name="Mohammad A.W."/>
            <person name="Gnirke A."/>
            <person name="Yurkov A.M."/>
            <person name="Nowrousian M."/>
            <person name="Sun S."/>
            <person name="Cuomo C.A."/>
            <person name="Heitman J."/>
        </authorList>
    </citation>
    <scope>NUCLEOTIDE SEQUENCE [LARGE SCALE GENOMIC DNA]</scope>
    <source>
        <strain evidence="4 5">CBS 13917</strain>
    </source>
</reference>
<proteinExistence type="inferred from homology"/>
<keyword evidence="1" id="KW-0696">RNA-directed RNA polymerase</keyword>
<sequence>MDEDGDLWDLSSYHQDVQDAYNTLRSAVPALGPFRRLETSSSDVHQSALASLQILMSCYQPFFIDFVTDNYGTASLMNHGRRTSASTGMTQMINPLLTLATRLKVELRKAQKWAEELKESQGLEATTLEVEEREVRENRSKEELHESDLSLPTSPPSLPRQRGSEAFPSKRASMDHHSSEINKKLRSAFKSTAHERPTRPSLLPATPSSSSLYPSTISTASSTSTSTASLEAPITCSTESTLDPSLDSPSKTTCTLRAAPLDNRVLRVTSQNGYQAMLNKRGVRFHVQWELERLIGRNEGLSWSHFTPEDFIPLCGPVTNAAKHVEDVLLRVVERKNGTSLPRGDEEWLSSDRQISGKNARMLQEVEREEASIVAGDLKGVGNDSIDWPFGGKINYTVAVVPQIAKIDSFDHLRTKADRTNSADKRRQAFAASTRSACPIDTSDNPLGPHAASNTSPSDLSSSFKFQLRAPSMPGKSHRLARRFGSRRVITFKVKDCLPKYRDQVVNLFVGRVFVVFGRPYRAIWAPADGDTIFGIETPDEGPEILKSYLRVEPTMPSFDEMFARVNDLHQKPNQAMAKWASRPQILFSDSVPAARVHPSAIAVVPDIVTSEAKVAGDAKTEQILTDGCGLMSESLALRIFRHPSLQLTTGRPSVVQMRLGGSKGLLAIMSPAQAVQYPGKEVILRESMVKALSAPPYIDDPSLHFVDVLRCDSLRIGTTLSSEAIIAMAHGGVPSSVFLKMAEDGLNALRDDFLPRRLVGETEDDVLVRIHAACFRRGGVGTDRKKRLARAQGLSARVAGVVKSRSEEGQDEDDAEDYMTVTPSKRFDVDPVSGQPGGIAESLMEAVAAGFHPSESAYTGSKLHHLVDMLSSKMVREFKIPVDQSLSAFIIPDTSGVLAPDELYISFSGTGPVDPETQCPIQHLEGPCLAFRSPCKLPTDVRKFKAVWKQDLAHLKDCIVLSANASLCKRSPASYLGGGDYDGDTVQLFWGKELVDRFSNADDSFADVPEWFGEGEFH</sequence>
<dbReference type="AlphaFoldDB" id="A0AAW0YSN9"/>
<evidence type="ECO:0000259" key="3">
    <source>
        <dbReference type="Pfam" id="PF05183"/>
    </source>
</evidence>
<dbReference type="RefSeq" id="XP_066804249.1">
    <property type="nucleotide sequence ID" value="XM_066945560.1"/>
</dbReference>
<dbReference type="Proteomes" id="UP001388673">
    <property type="component" value="Unassembled WGS sequence"/>
</dbReference>
<dbReference type="Pfam" id="PF05183">
    <property type="entry name" value="RdRP"/>
    <property type="match status" value="1"/>
</dbReference>
<keyword evidence="1" id="KW-0694">RNA-binding</keyword>
<protein>
    <recommendedName>
        <fullName evidence="1">RNA-dependent RNA polymerase</fullName>
        <ecNumber evidence="1">2.7.7.48</ecNumber>
    </recommendedName>
</protein>
<feature type="region of interest" description="Disordered" evidence="2">
    <location>
        <begin position="128"/>
        <end position="179"/>
    </location>
</feature>
<comment type="similarity">
    <text evidence="1">Belongs to the RdRP family.</text>
</comment>
<dbReference type="GO" id="GO:0003723">
    <property type="term" value="F:RNA binding"/>
    <property type="evidence" value="ECO:0007669"/>
    <property type="project" value="UniProtKB-KW"/>
</dbReference>
<feature type="region of interest" description="Disordered" evidence="2">
    <location>
        <begin position="191"/>
        <end position="232"/>
    </location>
</feature>
<evidence type="ECO:0000313" key="4">
    <source>
        <dbReference type="EMBL" id="KAK8861624.1"/>
    </source>
</evidence>
<dbReference type="PANTHER" id="PTHR23079:SF55">
    <property type="entry name" value="RNA-DIRECTED RNA POLYMERASE"/>
    <property type="match status" value="1"/>
</dbReference>
<name>A0AAW0YSN9_9TREE</name>
<feature type="domain" description="RDRP core" evidence="3">
    <location>
        <begin position="473"/>
        <end position="1001"/>
    </location>
</feature>
<accession>A0AAW0YSN9</accession>
<dbReference type="InterPro" id="IPR057596">
    <property type="entry name" value="RDRP_core"/>
</dbReference>
<feature type="compositionally biased region" description="Low complexity" evidence="2">
    <location>
        <begin position="199"/>
        <end position="229"/>
    </location>
</feature>
<evidence type="ECO:0000313" key="5">
    <source>
        <dbReference type="Proteomes" id="UP001388673"/>
    </source>
</evidence>
<keyword evidence="1" id="KW-0808">Transferase</keyword>